<proteinExistence type="inferred from homology"/>
<evidence type="ECO:0000313" key="4">
    <source>
        <dbReference type="Proteomes" id="UP001059120"/>
    </source>
</evidence>
<dbReference type="SUPFAM" id="SSF54506">
    <property type="entry name" value="Diaminopimelate epimerase-like"/>
    <property type="match status" value="1"/>
</dbReference>
<dbReference type="Gene3D" id="3.10.310.10">
    <property type="entry name" value="Diaminopimelate Epimerase, Chain A, domain 1"/>
    <property type="match status" value="2"/>
</dbReference>
<dbReference type="PANTHER" id="PTHR13774">
    <property type="entry name" value="PHENAZINE BIOSYNTHESIS PROTEIN"/>
    <property type="match status" value="1"/>
</dbReference>
<dbReference type="EMBL" id="CP090614">
    <property type="protein sequence ID" value="UTT84550.1"/>
    <property type="molecule type" value="Genomic_DNA"/>
</dbReference>
<dbReference type="InterPro" id="IPR003719">
    <property type="entry name" value="Phenazine_PhzF-like"/>
</dbReference>
<dbReference type="RefSeq" id="WP_255230500.1">
    <property type="nucleotide sequence ID" value="NZ_CP090614.1"/>
</dbReference>
<dbReference type="Proteomes" id="UP001059120">
    <property type="component" value="Chromosome 1"/>
</dbReference>
<organism evidence="3 4">
    <name type="scientific">Vibrio pelagius</name>
    <dbReference type="NCBI Taxonomy" id="28169"/>
    <lineage>
        <taxon>Bacteria</taxon>
        <taxon>Pseudomonadati</taxon>
        <taxon>Pseudomonadota</taxon>
        <taxon>Gammaproteobacteria</taxon>
        <taxon>Vibrionales</taxon>
        <taxon>Vibrionaceae</taxon>
        <taxon>Vibrio</taxon>
    </lineage>
</organism>
<evidence type="ECO:0000313" key="3">
    <source>
        <dbReference type="EMBL" id="UTT84550.1"/>
    </source>
</evidence>
<comment type="similarity">
    <text evidence="1">Belongs to the PhzF family.</text>
</comment>
<gene>
    <name evidence="3" type="ORF">LZI70_12820</name>
</gene>
<dbReference type="Pfam" id="PF02567">
    <property type="entry name" value="PhzC-PhzF"/>
    <property type="match status" value="1"/>
</dbReference>
<reference evidence="3" key="1">
    <citation type="submission" date="2022-01" db="EMBL/GenBank/DDBJ databases">
        <title>Alginate degradation mechanism of Vibrio pelagius WXL662.</title>
        <authorList>
            <person name="He X."/>
        </authorList>
    </citation>
    <scope>NUCLEOTIDE SEQUENCE</scope>
    <source>
        <strain evidence="3">WXL662</strain>
    </source>
</reference>
<keyword evidence="2" id="KW-0413">Isomerase</keyword>
<dbReference type="NCBIfam" id="TIGR00654">
    <property type="entry name" value="PhzF_family"/>
    <property type="match status" value="1"/>
</dbReference>
<evidence type="ECO:0000256" key="2">
    <source>
        <dbReference type="ARBA" id="ARBA00023235"/>
    </source>
</evidence>
<sequence>MNLDIYQVDAFTSAPFKGNPAGVCITEQPLSEDLMFAIAQEMAVSETAFLTLHDMNLRWFTPEIEVKLCGHGTLAMTHVLIERGDLRVGEQVTFDTLSGPLTAAVLEDGIELDFPQTQLQLDLEINEPLAAALGIKVRDIEAYGEFDSKVFIRLPSERAVLDLTPNFDAMKQLQGRGVVVTALSNDENLDFISRYFAPWVGVNEDPVTGSAHCALGQFWSEKLGKNSLRAYQASKRGGDVSVEVLSNHRIKLKGSAKTVIKGVMSV</sequence>
<keyword evidence="4" id="KW-1185">Reference proteome</keyword>
<protein>
    <submittedName>
        <fullName evidence="3">PhzF family phenazine biosynthesis protein</fullName>
    </submittedName>
</protein>
<dbReference type="PIRSF" id="PIRSF016184">
    <property type="entry name" value="PhzC_PhzF"/>
    <property type="match status" value="1"/>
</dbReference>
<accession>A0ABY5G322</accession>
<name>A0ABY5G322_VIBPE</name>
<dbReference type="PANTHER" id="PTHR13774:SF17">
    <property type="entry name" value="PHENAZINE BIOSYNTHESIS-LIKE DOMAIN-CONTAINING PROTEIN"/>
    <property type="match status" value="1"/>
</dbReference>
<evidence type="ECO:0000256" key="1">
    <source>
        <dbReference type="ARBA" id="ARBA00008270"/>
    </source>
</evidence>